<accession>A0A2T5UCW3</accession>
<organism evidence="1 2">
    <name type="scientific">Sphingomonas faeni</name>
    <dbReference type="NCBI Taxonomy" id="185950"/>
    <lineage>
        <taxon>Bacteria</taxon>
        <taxon>Pseudomonadati</taxon>
        <taxon>Pseudomonadota</taxon>
        <taxon>Alphaproteobacteria</taxon>
        <taxon>Sphingomonadales</taxon>
        <taxon>Sphingomonadaceae</taxon>
        <taxon>Sphingomonas</taxon>
    </lineage>
</organism>
<dbReference type="GeneID" id="91004909"/>
<gene>
    <name evidence="1" type="ORF">C8J25_101841</name>
</gene>
<protein>
    <submittedName>
        <fullName evidence="1">Uncharacterized protein</fullName>
    </submittedName>
</protein>
<name>A0A2T5UCW3_9SPHN</name>
<dbReference type="EMBL" id="QAYE01000001">
    <property type="protein sequence ID" value="PTW49333.1"/>
    <property type="molecule type" value="Genomic_DNA"/>
</dbReference>
<reference evidence="1 2" key="1">
    <citation type="submission" date="2018-04" db="EMBL/GenBank/DDBJ databases">
        <title>Genomic Encyclopedia of Type Strains, Phase III (KMG-III): the genomes of soil and plant-associated and newly described type strains.</title>
        <authorList>
            <person name="Whitman W."/>
        </authorList>
    </citation>
    <scope>NUCLEOTIDE SEQUENCE [LARGE SCALE GENOMIC DNA]</scope>
    <source>
        <strain evidence="1 2">MA-olki</strain>
    </source>
</reference>
<dbReference type="AlphaFoldDB" id="A0A2T5UCW3"/>
<sequence length="125" mass="13787">MTIRTANIHLGEEFETSADITISFWDNDRLGSGELASEVEKSGGFAALESIYYANVDNDPMFMQIDDDALTQVLGPLEGGIVLEGHAIDDNTTDDLFTRIYRVAFTHENDAVNFMLKHGGELKSV</sequence>
<evidence type="ECO:0000313" key="2">
    <source>
        <dbReference type="Proteomes" id="UP000244013"/>
    </source>
</evidence>
<comment type="caution">
    <text evidence="1">The sequence shown here is derived from an EMBL/GenBank/DDBJ whole genome shotgun (WGS) entry which is preliminary data.</text>
</comment>
<dbReference type="RefSeq" id="WP_107952310.1">
    <property type="nucleotide sequence ID" value="NZ_QAYE01000001.1"/>
</dbReference>
<evidence type="ECO:0000313" key="1">
    <source>
        <dbReference type="EMBL" id="PTW49333.1"/>
    </source>
</evidence>
<proteinExistence type="predicted"/>
<dbReference type="Proteomes" id="UP000244013">
    <property type="component" value="Unassembled WGS sequence"/>
</dbReference>